<feature type="domain" description="XRN2-binding (XTBD)" evidence="2">
    <location>
        <begin position="46"/>
        <end position="130"/>
    </location>
</feature>
<evidence type="ECO:0000313" key="4">
    <source>
        <dbReference type="Proteomes" id="UP000708208"/>
    </source>
</evidence>
<dbReference type="PANTHER" id="PTHR48430:SF1">
    <property type="entry name" value="PARTNER OF XRN-2 PROTEIN 1"/>
    <property type="match status" value="1"/>
</dbReference>
<dbReference type="AlphaFoldDB" id="A0A8J2NVE3"/>
<accession>A0A8J2NVE3</accession>
<reference evidence="3" key="1">
    <citation type="submission" date="2021-06" db="EMBL/GenBank/DDBJ databases">
        <authorList>
            <person name="Hodson N. C."/>
            <person name="Mongue J. A."/>
            <person name="Jaron S. K."/>
        </authorList>
    </citation>
    <scope>NUCLEOTIDE SEQUENCE</scope>
</reference>
<dbReference type="PROSITE" id="PS51827">
    <property type="entry name" value="XTBD"/>
    <property type="match status" value="1"/>
</dbReference>
<evidence type="ECO:0000259" key="2">
    <source>
        <dbReference type="PROSITE" id="PS51827"/>
    </source>
</evidence>
<sequence length="237" mass="27013">METETRIPRKEFNEIEYLEKVAEEPEAKKSRSNQDSNESGKIVDEWEQYRGSHEPEEHWELRKEFLKRNEGRFNENRLLCLSTTFANMEFLGCKYPLDTMELVAELSTGIVEDYRAKKRSRIQRTFVKASDAAERKTKGQKGPSSKKNIDSSSKAALHPVKFKKSADNLGSSYVSPNNVALQSLMKLEGMNLNHKDDLPGGESPMTTEEILRAYPCAEDINVTLKKSFEAIKILSST</sequence>
<dbReference type="InterPro" id="IPR021859">
    <property type="entry name" value="XTBD"/>
</dbReference>
<dbReference type="Pfam" id="PF11952">
    <property type="entry name" value="XTBD"/>
    <property type="match status" value="1"/>
</dbReference>
<dbReference type="OrthoDB" id="2359216at2759"/>
<evidence type="ECO:0000313" key="3">
    <source>
        <dbReference type="EMBL" id="CAG7719972.1"/>
    </source>
</evidence>
<protein>
    <recommendedName>
        <fullName evidence="2">XRN2-binding (XTBD) domain-containing protein</fullName>
    </recommendedName>
</protein>
<feature type="region of interest" description="Disordered" evidence="1">
    <location>
        <begin position="21"/>
        <end position="49"/>
    </location>
</feature>
<dbReference type="Proteomes" id="UP000708208">
    <property type="component" value="Unassembled WGS sequence"/>
</dbReference>
<feature type="non-terminal residue" evidence="3">
    <location>
        <position position="237"/>
    </location>
</feature>
<organism evidence="3 4">
    <name type="scientific">Allacma fusca</name>
    <dbReference type="NCBI Taxonomy" id="39272"/>
    <lineage>
        <taxon>Eukaryota</taxon>
        <taxon>Metazoa</taxon>
        <taxon>Ecdysozoa</taxon>
        <taxon>Arthropoda</taxon>
        <taxon>Hexapoda</taxon>
        <taxon>Collembola</taxon>
        <taxon>Symphypleona</taxon>
        <taxon>Sminthuridae</taxon>
        <taxon>Allacma</taxon>
    </lineage>
</organism>
<dbReference type="PANTHER" id="PTHR48430">
    <property type="entry name" value="PARTNER OF XRN-2 PROTEIN 1"/>
    <property type="match status" value="1"/>
</dbReference>
<comment type="caution">
    <text evidence="3">The sequence shown here is derived from an EMBL/GenBank/DDBJ whole genome shotgun (WGS) entry which is preliminary data.</text>
</comment>
<name>A0A8J2NVE3_9HEXA</name>
<feature type="region of interest" description="Disordered" evidence="1">
    <location>
        <begin position="127"/>
        <end position="154"/>
    </location>
</feature>
<proteinExistence type="predicted"/>
<keyword evidence="4" id="KW-1185">Reference proteome</keyword>
<evidence type="ECO:0000256" key="1">
    <source>
        <dbReference type="SAM" id="MobiDB-lite"/>
    </source>
</evidence>
<gene>
    <name evidence="3" type="ORF">AFUS01_LOCUS9266</name>
</gene>
<feature type="compositionally biased region" description="Polar residues" evidence="1">
    <location>
        <begin position="142"/>
        <end position="154"/>
    </location>
</feature>
<dbReference type="EMBL" id="CAJVCH010066035">
    <property type="protein sequence ID" value="CAG7719972.1"/>
    <property type="molecule type" value="Genomic_DNA"/>
</dbReference>